<accession>A0A917YXC8</accession>
<gene>
    <name evidence="2" type="ORF">GCM10010982_20990</name>
</gene>
<evidence type="ECO:0008006" key="4">
    <source>
        <dbReference type="Google" id="ProtNLM"/>
    </source>
</evidence>
<sequence length="243" mass="26952">MSWITFTRFSLPLSLTLAFTAQAQQWQSQANLTLASDYQFRGISQTDQGPAIQGGIDISHTQGWYLGVWGSNIEFGQGSMELDWYAGWSGTWENGLQTRLGLIHYSYPQGNDEGAEQDYSELQGTLSYAGFTAGLAISPDYFGAGVEDYQYLHLGYEAALTDWLGLAMHVGHNQFESAAEMAQFLGASVAGRDDSYLDWQVALSTEFEQYGSVALSYVDTDLNANQCLDICDKRWILSLSRSF</sequence>
<name>A0A917YXC8_9ALTE</name>
<feature type="chain" id="PRO_5037157175" description="Lipoprotein" evidence="1">
    <location>
        <begin position="24"/>
        <end position="243"/>
    </location>
</feature>
<proteinExistence type="predicted"/>
<keyword evidence="3" id="KW-1185">Reference proteome</keyword>
<reference evidence="2" key="2">
    <citation type="submission" date="2020-09" db="EMBL/GenBank/DDBJ databases">
        <authorList>
            <person name="Sun Q."/>
            <person name="Zhou Y."/>
        </authorList>
    </citation>
    <scope>NUCLEOTIDE SEQUENCE</scope>
    <source>
        <strain evidence="2">CGMCC 1.7086</strain>
    </source>
</reference>
<organism evidence="2 3">
    <name type="scientific">Bowmanella pacifica</name>
    <dbReference type="NCBI Taxonomy" id="502051"/>
    <lineage>
        <taxon>Bacteria</taxon>
        <taxon>Pseudomonadati</taxon>
        <taxon>Pseudomonadota</taxon>
        <taxon>Gammaproteobacteria</taxon>
        <taxon>Alteromonadales</taxon>
        <taxon>Alteromonadaceae</taxon>
        <taxon>Bowmanella</taxon>
    </lineage>
</organism>
<protein>
    <recommendedName>
        <fullName evidence="4">Lipoprotein</fullName>
    </recommendedName>
</protein>
<dbReference type="AlphaFoldDB" id="A0A917YXC8"/>
<comment type="caution">
    <text evidence="2">The sequence shown here is derived from an EMBL/GenBank/DDBJ whole genome shotgun (WGS) entry which is preliminary data.</text>
</comment>
<dbReference type="EMBL" id="BMLS01000003">
    <property type="protein sequence ID" value="GGO69558.1"/>
    <property type="molecule type" value="Genomic_DNA"/>
</dbReference>
<dbReference type="RefSeq" id="WP_188694441.1">
    <property type="nucleotide sequence ID" value="NZ_BMLS01000003.1"/>
</dbReference>
<evidence type="ECO:0000256" key="1">
    <source>
        <dbReference type="SAM" id="SignalP"/>
    </source>
</evidence>
<evidence type="ECO:0000313" key="3">
    <source>
        <dbReference type="Proteomes" id="UP000606935"/>
    </source>
</evidence>
<dbReference type="NCBIfam" id="TIGR02001">
    <property type="entry name" value="gcw_chp"/>
    <property type="match status" value="1"/>
</dbReference>
<dbReference type="Proteomes" id="UP000606935">
    <property type="component" value="Unassembled WGS sequence"/>
</dbReference>
<dbReference type="InterPro" id="IPR010239">
    <property type="entry name" value="CHP02001"/>
</dbReference>
<evidence type="ECO:0000313" key="2">
    <source>
        <dbReference type="EMBL" id="GGO69558.1"/>
    </source>
</evidence>
<reference evidence="2" key="1">
    <citation type="journal article" date="2014" name="Int. J. Syst. Evol. Microbiol.">
        <title>Complete genome sequence of Corynebacterium casei LMG S-19264T (=DSM 44701T), isolated from a smear-ripened cheese.</title>
        <authorList>
            <consortium name="US DOE Joint Genome Institute (JGI-PGF)"/>
            <person name="Walter F."/>
            <person name="Albersmeier A."/>
            <person name="Kalinowski J."/>
            <person name="Ruckert C."/>
        </authorList>
    </citation>
    <scope>NUCLEOTIDE SEQUENCE</scope>
    <source>
        <strain evidence="2">CGMCC 1.7086</strain>
    </source>
</reference>
<keyword evidence="1" id="KW-0732">Signal</keyword>
<dbReference type="Pfam" id="PF09694">
    <property type="entry name" value="Gcw_chp"/>
    <property type="match status" value="1"/>
</dbReference>
<feature type="signal peptide" evidence="1">
    <location>
        <begin position="1"/>
        <end position="23"/>
    </location>
</feature>